<evidence type="ECO:0000259" key="8">
    <source>
        <dbReference type="PROSITE" id="PS50071"/>
    </source>
</evidence>
<dbReference type="Pfam" id="PF16878">
    <property type="entry name" value="SIX1_SD"/>
    <property type="match status" value="1"/>
</dbReference>
<feature type="domain" description="Homeobox" evidence="8">
    <location>
        <begin position="429"/>
        <end position="480"/>
    </location>
</feature>
<feature type="compositionally biased region" description="Low complexity" evidence="7">
    <location>
        <begin position="93"/>
        <end position="105"/>
    </location>
</feature>
<feature type="region of interest" description="Disordered" evidence="7">
    <location>
        <begin position="229"/>
        <end position="301"/>
    </location>
</feature>
<dbReference type="GO" id="GO:0003677">
    <property type="term" value="F:DNA binding"/>
    <property type="evidence" value="ECO:0007669"/>
    <property type="project" value="UniProtKB-KW"/>
</dbReference>
<evidence type="ECO:0000256" key="2">
    <source>
        <dbReference type="ARBA" id="ARBA00023125"/>
    </source>
</evidence>
<dbReference type="PANTHER" id="PTHR10390">
    <property type="entry name" value="HOMEOBOX PROTEIN SIX"/>
    <property type="match status" value="1"/>
</dbReference>
<dbReference type="CDD" id="cd00086">
    <property type="entry name" value="homeodomain"/>
    <property type="match status" value="1"/>
</dbReference>
<feature type="DNA-binding region" description="Homeobox" evidence="5">
    <location>
        <begin position="431"/>
        <end position="481"/>
    </location>
</feature>
<evidence type="ECO:0000256" key="3">
    <source>
        <dbReference type="ARBA" id="ARBA00023155"/>
    </source>
</evidence>
<evidence type="ECO:0000256" key="6">
    <source>
        <dbReference type="RuleBase" id="RU000682"/>
    </source>
</evidence>
<feature type="compositionally biased region" description="Polar residues" evidence="7">
    <location>
        <begin position="82"/>
        <end position="92"/>
    </location>
</feature>
<name>A0ABQ7S951_9ACAR</name>
<feature type="region of interest" description="Disordered" evidence="7">
    <location>
        <begin position="26"/>
        <end position="64"/>
    </location>
</feature>
<feature type="region of interest" description="Disordered" evidence="7">
    <location>
        <begin position="470"/>
        <end position="503"/>
    </location>
</feature>
<feature type="compositionally biased region" description="Acidic residues" evidence="7">
    <location>
        <begin position="256"/>
        <end position="291"/>
    </location>
</feature>
<dbReference type="Gene3D" id="1.10.10.60">
    <property type="entry name" value="Homeodomain-like"/>
    <property type="match status" value="1"/>
</dbReference>
<evidence type="ECO:0000313" key="9">
    <source>
        <dbReference type="EMBL" id="KAG9509959.1"/>
    </source>
</evidence>
<feature type="compositionally biased region" description="Low complexity" evidence="7">
    <location>
        <begin position="481"/>
        <end position="500"/>
    </location>
</feature>
<dbReference type="SMART" id="SM00389">
    <property type="entry name" value="HOX"/>
    <property type="match status" value="1"/>
</dbReference>
<feature type="non-terminal residue" evidence="9">
    <location>
        <position position="1"/>
    </location>
</feature>
<reference evidence="9 10" key="1">
    <citation type="submission" date="2020-10" db="EMBL/GenBank/DDBJ databases">
        <authorList>
            <person name="Klimov P.B."/>
            <person name="Dyachkov S.M."/>
            <person name="Chetverikov P.E."/>
        </authorList>
    </citation>
    <scope>NUCLEOTIDE SEQUENCE [LARGE SCALE GENOMIC DNA]</scope>
    <source>
        <strain evidence="9">BMOC 18-1129-001#AD2665</strain>
        <tissue evidence="9">Entire mites</tissue>
    </source>
</reference>
<dbReference type="EMBL" id="JAIFTH010000275">
    <property type="protein sequence ID" value="KAG9509959.1"/>
    <property type="molecule type" value="Genomic_DNA"/>
</dbReference>
<dbReference type="Proteomes" id="UP000825002">
    <property type="component" value="Unassembled WGS sequence"/>
</dbReference>
<evidence type="ECO:0000256" key="5">
    <source>
        <dbReference type="PROSITE-ProRule" id="PRU00108"/>
    </source>
</evidence>
<dbReference type="Pfam" id="PF00046">
    <property type="entry name" value="Homeodomain"/>
    <property type="match status" value="1"/>
</dbReference>
<evidence type="ECO:0000256" key="1">
    <source>
        <dbReference type="ARBA" id="ARBA00004123"/>
    </source>
</evidence>
<sequence length="765" mass="85211">MVIELQNEAPNGARLSSPQTNLANFTETSCAPDPQPKKSPRISKKQSSMQLSRIKSRLKFDRTSSNNNCNNQLHTAIQHNNHYQHQRQSPVISKTPDTTTTTVASTNSATATPLVDRSSMHQGDKMLMLADATYYANRTYPTAQAVHMSHLSYTGEQIACICKALLACADRQLNVRRSTQRTSNSHKGTTNLNKTVNHSKSKHIDVNLNMSSTASTSLLLVGHGCVQDSSSNSSSLSPTSSATVSSESYRSYHPNDDDDYCVGDDSNDDDDDNNDDESDNDDEDNDDEDNYTDVPVNQSTINQQARVCANKNRQLTPNASMRYVQKLSQFLAPLTDQQLASGGELAARAQAHVAFAYERYEQLYALLDSYAFARVEHHVELQRLWYEAHYRESERARGRPLGAVDKYRIRKRHPLPRSIWDGEETVYCFKERSRQTLKSCYQRNRYPTPEEKHALAKRTGLTLTQVGNWFKNRRQRDHKPSGMSSPKSTSSVSPLVSPSPTATILSNQSHQQSMRAAIVAPVTTSSAATCKSSTAVQSTTWSRRQSNKLSRCLSTSAQQLRCRNSTSVPNLSDQITNATIFDINSNVKNHKLHRELLSSTETYCTTINQTQHPIGMENSKPIAMTPMMATWQFVDGNMPALAVGNNWQQASDANIGSNLHDNNHHQYSTVYSHRQTAALMPRQDEMEQNKESVWAPSASSVADDTTVIQPTTYTTLSDNSTSASAWVTSSSNAAATINTHTALYGHQNLFTNHTTLDTHNWQSTR</sequence>
<evidence type="ECO:0000313" key="10">
    <source>
        <dbReference type="Proteomes" id="UP000825002"/>
    </source>
</evidence>
<dbReference type="SUPFAM" id="SSF46689">
    <property type="entry name" value="Homeodomain-like"/>
    <property type="match status" value="1"/>
</dbReference>
<keyword evidence="4 5" id="KW-0539">Nucleus</keyword>
<dbReference type="PROSITE" id="PS50071">
    <property type="entry name" value="HOMEOBOX_2"/>
    <property type="match status" value="1"/>
</dbReference>
<comment type="subcellular location">
    <subcellularLocation>
        <location evidence="1 5 6">Nucleus</location>
    </subcellularLocation>
</comment>
<gene>
    <name evidence="9" type="primary">SIX4</name>
    <name evidence="9" type="ORF">GZH46_01510</name>
</gene>
<proteinExistence type="predicted"/>
<evidence type="ECO:0000256" key="7">
    <source>
        <dbReference type="SAM" id="MobiDB-lite"/>
    </source>
</evidence>
<feature type="region of interest" description="Disordered" evidence="7">
    <location>
        <begin position="176"/>
        <end position="199"/>
    </location>
</feature>
<feature type="compositionally biased region" description="Low complexity" evidence="7">
    <location>
        <begin position="229"/>
        <end position="251"/>
    </location>
</feature>
<feature type="region of interest" description="Disordered" evidence="7">
    <location>
        <begin position="82"/>
        <end position="105"/>
    </location>
</feature>
<dbReference type="InterPro" id="IPR031701">
    <property type="entry name" value="SIX1_SD"/>
</dbReference>
<dbReference type="InterPro" id="IPR009057">
    <property type="entry name" value="Homeodomain-like_sf"/>
</dbReference>
<organism evidence="9 10">
    <name type="scientific">Fragariocoptes setiger</name>
    <dbReference type="NCBI Taxonomy" id="1670756"/>
    <lineage>
        <taxon>Eukaryota</taxon>
        <taxon>Metazoa</taxon>
        <taxon>Ecdysozoa</taxon>
        <taxon>Arthropoda</taxon>
        <taxon>Chelicerata</taxon>
        <taxon>Arachnida</taxon>
        <taxon>Acari</taxon>
        <taxon>Acariformes</taxon>
        <taxon>Trombidiformes</taxon>
        <taxon>Prostigmata</taxon>
        <taxon>Eupodina</taxon>
        <taxon>Eriophyoidea</taxon>
        <taxon>Phytoptidae</taxon>
        <taxon>Fragariocoptes</taxon>
    </lineage>
</organism>
<protein>
    <submittedName>
        <fullName evidence="9">Homeobox protein SIX4</fullName>
    </submittedName>
</protein>
<evidence type="ECO:0000256" key="4">
    <source>
        <dbReference type="ARBA" id="ARBA00023242"/>
    </source>
</evidence>
<comment type="caution">
    <text evidence="9">The sequence shown here is derived from an EMBL/GenBank/DDBJ whole genome shotgun (WGS) entry which is preliminary data.</text>
</comment>
<keyword evidence="10" id="KW-1185">Reference proteome</keyword>
<dbReference type="PANTHER" id="PTHR10390:SF44">
    <property type="entry name" value="SIX HOMEOBOX 4"/>
    <property type="match status" value="1"/>
</dbReference>
<keyword evidence="2 5" id="KW-0238">DNA-binding</keyword>
<dbReference type="InterPro" id="IPR001356">
    <property type="entry name" value="HD"/>
</dbReference>
<feature type="compositionally biased region" description="Polar residues" evidence="7">
    <location>
        <begin position="176"/>
        <end position="198"/>
    </location>
</feature>
<accession>A0ABQ7S951</accession>
<keyword evidence="3 5" id="KW-0371">Homeobox</keyword>